<gene>
    <name evidence="1" type="ORF">PACLA_8A057743</name>
</gene>
<dbReference type="PROSITE" id="PS50041">
    <property type="entry name" value="C_TYPE_LECTIN_2"/>
    <property type="match status" value="1"/>
</dbReference>
<sequence>MQFHFAWIEIFFLANLLLSLEACTPEPPAAPTPKENRGNPDCNFTTGVCNWKNLKEVNSPTKLNWIIVNESADPNLLPQRGSEPGYAWLDYLDPYNYFENQRGRLESPLITGPRCMTFYFYLHGNRTGFLNIETKQGIKDPKLIFSRYGNHGMTWQRAQVYINITGDYKVVITGTVGDHATRHAPGLDDITFRNQTCDQESTEAKFNCSMRNHRCSWQDKGSLLPMKAEYNQDLKRYVLKAMGFGQLDKFYLRSPSVHFEKACFHFSYLADVKPWELDFLGRLFLFVERLNDGERFPVWSQNVYYGAEWNDIYVEIFIVEGLKISTDFLFRDFSLSSSYENCPTSAEKKLYITQNPSQPQKLSISEQSGFCGSFPNWYLITAVVPSLIFPQTIYVYSINDFLILNTDRNDTLYGELLRYFYVGNDNRFNQSQVVYTVLQDGDGFAYVTEFLPRPILNSTDYGFFVKEFVRIEDESKCEHGWTELAGKCYKLFCEKKMWNDARIDCFKNEADLASLSNNKLNIAKEYLERVQVRLLGAGTVSVGLFKIGQEWKWIDGESYNGSFASTRVAKGRLAWSNEENDWILKAAQHPVYQDVEGTSDLYFCEKMR</sequence>
<dbReference type="InterPro" id="IPR001304">
    <property type="entry name" value="C-type_lectin-like"/>
</dbReference>
<dbReference type="PROSITE" id="PS50060">
    <property type="entry name" value="MAM_2"/>
    <property type="match status" value="1"/>
</dbReference>
<dbReference type="PANTHER" id="PTHR23282">
    <property type="entry name" value="APICAL ENDOSOMAL GLYCOPROTEIN PRECURSOR"/>
    <property type="match status" value="1"/>
</dbReference>
<comment type="caution">
    <text evidence="1">The sequence shown here is derived from an EMBL/GenBank/DDBJ whole genome shotgun (WGS) entry which is preliminary data.</text>
</comment>
<dbReference type="PANTHER" id="PTHR23282:SF101">
    <property type="entry name" value="MAM DOMAIN-CONTAINING PROTEIN"/>
    <property type="match status" value="1"/>
</dbReference>
<evidence type="ECO:0000313" key="1">
    <source>
        <dbReference type="EMBL" id="CAB4030145.1"/>
    </source>
</evidence>
<evidence type="ECO:0000313" key="2">
    <source>
        <dbReference type="Proteomes" id="UP001152795"/>
    </source>
</evidence>
<feature type="non-terminal residue" evidence="1">
    <location>
        <position position="608"/>
    </location>
</feature>
<dbReference type="SMART" id="SM00034">
    <property type="entry name" value="CLECT"/>
    <property type="match status" value="1"/>
</dbReference>
<dbReference type="AlphaFoldDB" id="A0A6S7JCX3"/>
<organism evidence="1 2">
    <name type="scientific">Paramuricea clavata</name>
    <name type="common">Red gorgonian</name>
    <name type="synonym">Violescent sea-whip</name>
    <dbReference type="NCBI Taxonomy" id="317549"/>
    <lineage>
        <taxon>Eukaryota</taxon>
        <taxon>Metazoa</taxon>
        <taxon>Cnidaria</taxon>
        <taxon>Anthozoa</taxon>
        <taxon>Octocorallia</taxon>
        <taxon>Malacalcyonacea</taxon>
        <taxon>Plexauridae</taxon>
        <taxon>Paramuricea</taxon>
    </lineage>
</organism>
<accession>A0A6S7JCX3</accession>
<dbReference type="Proteomes" id="UP001152795">
    <property type="component" value="Unassembled WGS sequence"/>
</dbReference>
<dbReference type="SUPFAM" id="SSF49899">
    <property type="entry name" value="Concanavalin A-like lectins/glucanases"/>
    <property type="match status" value="1"/>
</dbReference>
<dbReference type="InterPro" id="IPR013320">
    <property type="entry name" value="ConA-like_dom_sf"/>
</dbReference>
<dbReference type="Pfam" id="PF00629">
    <property type="entry name" value="MAM"/>
    <property type="match status" value="1"/>
</dbReference>
<proteinExistence type="predicted"/>
<dbReference type="InterPro" id="IPR016186">
    <property type="entry name" value="C-type_lectin-like/link_sf"/>
</dbReference>
<dbReference type="InterPro" id="IPR016187">
    <property type="entry name" value="CTDL_fold"/>
</dbReference>
<dbReference type="InterPro" id="IPR000998">
    <property type="entry name" value="MAM_dom"/>
</dbReference>
<protein>
    <submittedName>
        <fullName evidence="1">MAM and LDL-receptor class A domain-containing 1-like</fullName>
    </submittedName>
</protein>
<dbReference type="InterPro" id="IPR051560">
    <property type="entry name" value="MAM_domain-containing"/>
</dbReference>
<dbReference type="SMART" id="SM00137">
    <property type="entry name" value="MAM"/>
    <property type="match status" value="1"/>
</dbReference>
<dbReference type="CDD" id="cd06263">
    <property type="entry name" value="MAM"/>
    <property type="match status" value="1"/>
</dbReference>
<keyword evidence="2" id="KW-1185">Reference proteome</keyword>
<dbReference type="GO" id="GO:0016020">
    <property type="term" value="C:membrane"/>
    <property type="evidence" value="ECO:0007669"/>
    <property type="project" value="InterPro"/>
</dbReference>
<reference evidence="1" key="1">
    <citation type="submission" date="2020-04" db="EMBL/GenBank/DDBJ databases">
        <authorList>
            <person name="Alioto T."/>
            <person name="Alioto T."/>
            <person name="Gomez Garrido J."/>
        </authorList>
    </citation>
    <scope>NUCLEOTIDE SEQUENCE</scope>
    <source>
        <strain evidence="1">A484AB</strain>
    </source>
</reference>
<name>A0A6S7JCX3_PARCT</name>
<dbReference type="SUPFAM" id="SSF56436">
    <property type="entry name" value="C-type lectin-like"/>
    <property type="match status" value="1"/>
</dbReference>
<dbReference type="EMBL" id="CACRXK020016662">
    <property type="protein sequence ID" value="CAB4030145.1"/>
    <property type="molecule type" value="Genomic_DNA"/>
</dbReference>
<dbReference type="CDD" id="cd00037">
    <property type="entry name" value="CLECT"/>
    <property type="match status" value="1"/>
</dbReference>
<dbReference type="Gene3D" id="3.10.100.10">
    <property type="entry name" value="Mannose-Binding Protein A, subunit A"/>
    <property type="match status" value="1"/>
</dbReference>
<dbReference type="OrthoDB" id="441660at2759"/>
<dbReference type="Gene3D" id="2.60.120.200">
    <property type="match status" value="1"/>
</dbReference>